<comment type="caution">
    <text evidence="2">The sequence shown here is derived from an EMBL/GenBank/DDBJ whole genome shotgun (WGS) entry which is preliminary data.</text>
</comment>
<feature type="transmembrane region" description="Helical" evidence="1">
    <location>
        <begin position="69"/>
        <end position="91"/>
    </location>
</feature>
<dbReference type="Proteomes" id="UP000552560">
    <property type="component" value="Unassembled WGS sequence"/>
</dbReference>
<evidence type="ECO:0000256" key="1">
    <source>
        <dbReference type="SAM" id="Phobius"/>
    </source>
</evidence>
<dbReference type="RefSeq" id="WP_024075430.1">
    <property type="nucleotide sequence ID" value="NZ_CP177034.1"/>
</dbReference>
<gene>
    <name evidence="2" type="ORF">HBO43_05175</name>
</gene>
<keyword evidence="1" id="KW-0472">Membrane</keyword>
<dbReference type="InterPro" id="IPR021762">
    <property type="entry name" value="DUF3325"/>
</dbReference>
<reference evidence="2 3" key="1">
    <citation type="journal article" date="2020" name="Front. Microbiol.">
        <title>Genetic Organization of the aprX-lipA2 Operon Affects the Proteolytic Potential of Pseudomonas Species in Milk.</title>
        <authorList>
            <person name="Maier C."/>
            <person name="Huptas C."/>
            <person name="von Neubeck M."/>
            <person name="Scherer S."/>
            <person name="Wenning M."/>
            <person name="Lucking G."/>
        </authorList>
    </citation>
    <scope>NUCLEOTIDE SEQUENCE [LARGE SCALE GENOMIC DNA]</scope>
    <source>
        <strain evidence="2 3">WS 4671</strain>
    </source>
</reference>
<keyword evidence="1" id="KW-1133">Transmembrane helix</keyword>
<dbReference type="AlphaFoldDB" id="A0A7Y0ZPZ9"/>
<name>A0A7Y0ZPZ9_PSEVE</name>
<dbReference type="Pfam" id="PF11804">
    <property type="entry name" value="DUF3325"/>
    <property type="match status" value="1"/>
</dbReference>
<accession>A0A7Y0ZPZ9</accession>
<sequence>MSNAGLWLLGAAASMGLATSWLALSLPAHWRQVFSADEVAPDYLRSLGWLALMVSAVCCFKADHPSMAVLVWLTLLPVAAVATAITLSYRLGLLRLFCPLFLRTR</sequence>
<evidence type="ECO:0000313" key="2">
    <source>
        <dbReference type="EMBL" id="NMX95982.1"/>
    </source>
</evidence>
<proteinExistence type="predicted"/>
<dbReference type="EMBL" id="JAAQWE010000003">
    <property type="protein sequence ID" value="NMX95982.1"/>
    <property type="molecule type" value="Genomic_DNA"/>
</dbReference>
<evidence type="ECO:0000313" key="3">
    <source>
        <dbReference type="Proteomes" id="UP000552560"/>
    </source>
</evidence>
<keyword evidence="1" id="KW-0812">Transmembrane</keyword>
<protein>
    <submittedName>
        <fullName evidence="2">DUF3325 domain-containing protein</fullName>
    </submittedName>
</protein>
<organism evidence="2 3">
    <name type="scientific">Pseudomonas veronii</name>
    <dbReference type="NCBI Taxonomy" id="76761"/>
    <lineage>
        <taxon>Bacteria</taxon>
        <taxon>Pseudomonadati</taxon>
        <taxon>Pseudomonadota</taxon>
        <taxon>Gammaproteobacteria</taxon>
        <taxon>Pseudomonadales</taxon>
        <taxon>Pseudomonadaceae</taxon>
        <taxon>Pseudomonas</taxon>
    </lineage>
</organism>